<sequence>MVWILFTIGLSLQFAGCAFHQCQRKHLKISAKYEIQESDFKPLFTMEQNTSGALFHSCLNQCENFQHCIGLEVCNVGESLYRCRGCCEWRKRKVYSSSSGSSKCTYFEKYINFGANIALNKTATLSAQYDSITASSNAVDGITVCPSIEFVAASSLTRDSWLSIQLESTYSIRMVVIYARTDWHAYEADHTRVIVSSDNFNYPCGGEYPGPTQENDVIDFLCAAGTVGSNITIHKRPPHDEHLTVCEVEVFGNLYP</sequence>
<feature type="domain" description="Fucolectin tachylectin-4 pentraxin-1" evidence="9">
    <location>
        <begin position="114"/>
        <end position="256"/>
    </location>
</feature>
<dbReference type="InterPro" id="IPR006585">
    <property type="entry name" value="FTP1"/>
</dbReference>
<dbReference type="PANTHER" id="PTHR45713:SF6">
    <property type="entry name" value="F5_8 TYPE C DOMAIN-CONTAINING PROTEIN"/>
    <property type="match status" value="1"/>
</dbReference>
<dbReference type="Proteomes" id="UP000694844">
    <property type="component" value="Chromosome 8"/>
</dbReference>
<dbReference type="GO" id="GO:0042806">
    <property type="term" value="F:fucose binding"/>
    <property type="evidence" value="ECO:0007669"/>
    <property type="project" value="UniProtKB-ARBA"/>
</dbReference>
<dbReference type="Gene3D" id="2.60.120.260">
    <property type="entry name" value="Galactose-binding domain-like"/>
    <property type="match status" value="1"/>
</dbReference>
<keyword evidence="4" id="KW-0479">Metal-binding</keyword>
<dbReference type="OrthoDB" id="6195410at2759"/>
<keyword evidence="10" id="KW-1185">Reference proteome</keyword>
<feature type="chain" id="PRO_5034252787" evidence="8">
    <location>
        <begin position="18"/>
        <end position="256"/>
    </location>
</feature>
<evidence type="ECO:0000256" key="6">
    <source>
        <dbReference type="ARBA" id="ARBA00022837"/>
    </source>
</evidence>
<dbReference type="SUPFAM" id="SSF49785">
    <property type="entry name" value="Galactose-binding domain-like"/>
    <property type="match status" value="1"/>
</dbReference>
<name>A0A8B8BAS6_CRAVI</name>
<gene>
    <name evidence="11" type="primary">LOC111108765</name>
</gene>
<evidence type="ECO:0000256" key="7">
    <source>
        <dbReference type="ARBA" id="ARBA00023157"/>
    </source>
</evidence>
<evidence type="ECO:0000313" key="11">
    <source>
        <dbReference type="RefSeq" id="XP_022300532.1"/>
    </source>
</evidence>
<proteinExistence type="inferred from homology"/>
<evidence type="ECO:0000256" key="3">
    <source>
        <dbReference type="ARBA" id="ARBA00011233"/>
    </source>
</evidence>
<comment type="subunit">
    <text evidence="3">Homotrimer.</text>
</comment>
<keyword evidence="5" id="KW-0430">Lectin</keyword>
<dbReference type="RefSeq" id="XP_022300532.1">
    <property type="nucleotide sequence ID" value="XM_022444824.1"/>
</dbReference>
<dbReference type="GO" id="GO:0046872">
    <property type="term" value="F:metal ion binding"/>
    <property type="evidence" value="ECO:0007669"/>
    <property type="project" value="UniProtKB-KW"/>
</dbReference>
<dbReference type="PANTHER" id="PTHR45713">
    <property type="entry name" value="FTP DOMAIN-CONTAINING PROTEIN"/>
    <property type="match status" value="1"/>
</dbReference>
<protein>
    <submittedName>
        <fullName evidence="11">Uncharacterized protein LOC111108765 isoform X1</fullName>
    </submittedName>
</protein>
<comment type="similarity">
    <text evidence="2">Belongs to the fucolectin family.</text>
</comment>
<evidence type="ECO:0000256" key="2">
    <source>
        <dbReference type="ARBA" id="ARBA00010147"/>
    </source>
</evidence>
<evidence type="ECO:0000256" key="4">
    <source>
        <dbReference type="ARBA" id="ARBA00022723"/>
    </source>
</evidence>
<organism evidence="10 11">
    <name type="scientific">Crassostrea virginica</name>
    <name type="common">Eastern oyster</name>
    <dbReference type="NCBI Taxonomy" id="6565"/>
    <lineage>
        <taxon>Eukaryota</taxon>
        <taxon>Metazoa</taxon>
        <taxon>Spiralia</taxon>
        <taxon>Lophotrochozoa</taxon>
        <taxon>Mollusca</taxon>
        <taxon>Bivalvia</taxon>
        <taxon>Autobranchia</taxon>
        <taxon>Pteriomorphia</taxon>
        <taxon>Ostreida</taxon>
        <taxon>Ostreoidea</taxon>
        <taxon>Ostreidae</taxon>
        <taxon>Crassostrea</taxon>
    </lineage>
</organism>
<feature type="signal peptide" evidence="8">
    <location>
        <begin position="1"/>
        <end position="17"/>
    </location>
</feature>
<comment type="function">
    <text evidence="1">Acts as a defensive agent. Recognizes blood group fucosylated oligosaccharides including A, B, H and Lewis B-type antigens. Does not recognize Lewis A antigen and has low affinity for monovalent haptens.</text>
</comment>
<dbReference type="InterPro" id="IPR051941">
    <property type="entry name" value="BG_Antigen-Binding_Lectin"/>
</dbReference>
<evidence type="ECO:0000313" key="10">
    <source>
        <dbReference type="Proteomes" id="UP000694844"/>
    </source>
</evidence>
<accession>A0A8B8BAS6</accession>
<evidence type="ECO:0000256" key="8">
    <source>
        <dbReference type="SAM" id="SignalP"/>
    </source>
</evidence>
<dbReference type="GeneID" id="111108765"/>
<keyword evidence="8" id="KW-0732">Signal</keyword>
<dbReference type="KEGG" id="cvn:111108765"/>
<keyword evidence="6" id="KW-0106">Calcium</keyword>
<evidence type="ECO:0000256" key="5">
    <source>
        <dbReference type="ARBA" id="ARBA00022734"/>
    </source>
</evidence>
<evidence type="ECO:0000259" key="9">
    <source>
        <dbReference type="SMART" id="SM00607"/>
    </source>
</evidence>
<keyword evidence="7" id="KW-1015">Disulfide bond</keyword>
<dbReference type="GO" id="GO:0010185">
    <property type="term" value="P:regulation of cellular defense response"/>
    <property type="evidence" value="ECO:0007669"/>
    <property type="project" value="UniProtKB-ARBA"/>
</dbReference>
<dbReference type="GO" id="GO:0001868">
    <property type="term" value="P:regulation of complement activation, lectin pathway"/>
    <property type="evidence" value="ECO:0007669"/>
    <property type="project" value="UniProtKB-ARBA"/>
</dbReference>
<dbReference type="AlphaFoldDB" id="A0A8B8BAS6"/>
<dbReference type="InterPro" id="IPR008979">
    <property type="entry name" value="Galactose-bd-like_sf"/>
</dbReference>
<evidence type="ECO:0000256" key="1">
    <source>
        <dbReference type="ARBA" id="ARBA00002219"/>
    </source>
</evidence>
<dbReference type="SMART" id="SM00607">
    <property type="entry name" value="FTP"/>
    <property type="match status" value="1"/>
</dbReference>
<reference evidence="11" key="1">
    <citation type="submission" date="2025-08" db="UniProtKB">
        <authorList>
            <consortium name="RefSeq"/>
        </authorList>
    </citation>
    <scope>IDENTIFICATION</scope>
    <source>
        <tissue evidence="11">Whole sample</tissue>
    </source>
</reference>